<keyword evidence="2" id="KW-1185">Reference proteome</keyword>
<evidence type="ECO:0000313" key="2">
    <source>
        <dbReference type="Proteomes" id="UP001238088"/>
    </source>
</evidence>
<gene>
    <name evidence="1" type="ORF">J2S17_005113</name>
</gene>
<accession>A0ABU0APH7</accession>
<evidence type="ECO:0000313" key="1">
    <source>
        <dbReference type="EMBL" id="MDQ0273192.1"/>
    </source>
</evidence>
<proteinExistence type="predicted"/>
<organism evidence="1 2">
    <name type="scientific">Cytobacillus purgationiresistens</name>
    <dbReference type="NCBI Taxonomy" id="863449"/>
    <lineage>
        <taxon>Bacteria</taxon>
        <taxon>Bacillati</taxon>
        <taxon>Bacillota</taxon>
        <taxon>Bacilli</taxon>
        <taxon>Bacillales</taxon>
        <taxon>Bacillaceae</taxon>
        <taxon>Cytobacillus</taxon>
    </lineage>
</organism>
<sequence length="69" mass="7845">MFGTVQYYINSFKATIMNNYSVEEVCSLKGKLSLIQGEIAELPVDRHMMDIYMANAEKAYSMVRQDVTG</sequence>
<reference evidence="1 2" key="1">
    <citation type="submission" date="2023-07" db="EMBL/GenBank/DDBJ databases">
        <title>Genomic Encyclopedia of Type Strains, Phase IV (KMG-IV): sequencing the most valuable type-strain genomes for metagenomic binning, comparative biology and taxonomic classification.</title>
        <authorList>
            <person name="Goeker M."/>
        </authorList>
    </citation>
    <scope>NUCLEOTIDE SEQUENCE [LARGE SCALE GENOMIC DNA]</scope>
    <source>
        <strain evidence="1 2">DSM 23494</strain>
    </source>
</reference>
<name>A0ABU0APH7_9BACI</name>
<dbReference type="Proteomes" id="UP001238088">
    <property type="component" value="Unassembled WGS sequence"/>
</dbReference>
<comment type="caution">
    <text evidence="1">The sequence shown here is derived from an EMBL/GenBank/DDBJ whole genome shotgun (WGS) entry which is preliminary data.</text>
</comment>
<protein>
    <submittedName>
        <fullName evidence="1">Uncharacterized protein</fullName>
    </submittedName>
</protein>
<dbReference type="RefSeq" id="WP_307478978.1">
    <property type="nucleotide sequence ID" value="NZ_JAUSUB010000034.1"/>
</dbReference>
<dbReference type="EMBL" id="JAUSUB010000034">
    <property type="protein sequence ID" value="MDQ0273192.1"/>
    <property type="molecule type" value="Genomic_DNA"/>
</dbReference>